<dbReference type="SUPFAM" id="SSF56712">
    <property type="entry name" value="Prokaryotic type I DNA topoisomerase"/>
    <property type="match status" value="1"/>
</dbReference>
<dbReference type="Gene3D" id="3.40.50.140">
    <property type="match status" value="1"/>
</dbReference>
<feature type="compositionally biased region" description="Low complexity" evidence="13">
    <location>
        <begin position="904"/>
        <end position="918"/>
    </location>
</feature>
<dbReference type="GO" id="GO:0003677">
    <property type="term" value="F:DNA binding"/>
    <property type="evidence" value="ECO:0007669"/>
    <property type="project" value="UniProtKB-KW"/>
</dbReference>
<dbReference type="GO" id="GO:0003917">
    <property type="term" value="F:DNA topoisomerase type I (single strand cut, ATP-independent) activity"/>
    <property type="evidence" value="ECO:0007669"/>
    <property type="project" value="UniProtKB-EC"/>
</dbReference>
<evidence type="ECO:0000259" key="15">
    <source>
        <dbReference type="PROSITE" id="PS52039"/>
    </source>
</evidence>
<dbReference type="OrthoDB" id="430051at2759"/>
<feature type="compositionally biased region" description="Low complexity" evidence="13">
    <location>
        <begin position="648"/>
        <end position="693"/>
    </location>
</feature>
<dbReference type="EMBL" id="CCKQ01013804">
    <property type="protein sequence ID" value="CDW85516.1"/>
    <property type="molecule type" value="Genomic_DNA"/>
</dbReference>
<evidence type="ECO:0000256" key="8">
    <source>
        <dbReference type="ARBA" id="ARBA00022833"/>
    </source>
</evidence>
<evidence type="ECO:0000256" key="6">
    <source>
        <dbReference type="ARBA" id="ARBA00022737"/>
    </source>
</evidence>
<evidence type="ECO:0000256" key="4">
    <source>
        <dbReference type="ARBA" id="ARBA00012891"/>
    </source>
</evidence>
<dbReference type="PROSITE" id="PS50880">
    <property type="entry name" value="TOPRIM"/>
    <property type="match status" value="1"/>
</dbReference>
<keyword evidence="5" id="KW-0479">Metal-binding</keyword>
<evidence type="ECO:0000259" key="14">
    <source>
        <dbReference type="PROSITE" id="PS50880"/>
    </source>
</evidence>
<accession>A0A078AU55</accession>
<dbReference type="InterPro" id="IPR023406">
    <property type="entry name" value="Topo_IA_AS"/>
</dbReference>
<dbReference type="InterPro" id="IPR000380">
    <property type="entry name" value="Topo_IA"/>
</dbReference>
<evidence type="ECO:0000256" key="10">
    <source>
        <dbReference type="ARBA" id="ARBA00023125"/>
    </source>
</evidence>
<dbReference type="PRINTS" id="PR00417">
    <property type="entry name" value="PRTPISMRASEI"/>
</dbReference>
<keyword evidence="8" id="KW-0862">Zinc</keyword>
<dbReference type="Gene3D" id="1.10.460.10">
    <property type="entry name" value="Topoisomerase I, domain 2"/>
    <property type="match status" value="1"/>
</dbReference>
<evidence type="ECO:0000256" key="1">
    <source>
        <dbReference type="ARBA" id="ARBA00000213"/>
    </source>
</evidence>
<feature type="compositionally biased region" description="Polar residues" evidence="13">
    <location>
        <begin position="861"/>
        <end position="874"/>
    </location>
</feature>
<evidence type="ECO:0000256" key="3">
    <source>
        <dbReference type="ARBA" id="ARBA00009446"/>
    </source>
</evidence>
<dbReference type="InterPro" id="IPR013497">
    <property type="entry name" value="Topo_IA_cen"/>
</dbReference>
<organism evidence="16 17">
    <name type="scientific">Stylonychia lemnae</name>
    <name type="common">Ciliate</name>
    <dbReference type="NCBI Taxonomy" id="5949"/>
    <lineage>
        <taxon>Eukaryota</taxon>
        <taxon>Sar</taxon>
        <taxon>Alveolata</taxon>
        <taxon>Ciliophora</taxon>
        <taxon>Intramacronucleata</taxon>
        <taxon>Spirotrichea</taxon>
        <taxon>Stichotrichia</taxon>
        <taxon>Sporadotrichida</taxon>
        <taxon>Oxytrichidae</taxon>
        <taxon>Stylonychinae</taxon>
        <taxon>Stylonychia</taxon>
    </lineage>
</organism>
<name>A0A078AU55_STYLE</name>
<comment type="similarity">
    <text evidence="3 12">Belongs to the type IA topoisomerase family.</text>
</comment>
<evidence type="ECO:0000256" key="13">
    <source>
        <dbReference type="SAM" id="MobiDB-lite"/>
    </source>
</evidence>
<dbReference type="EC" id="5.6.2.1" evidence="4 12"/>
<dbReference type="FunFam" id="3.40.50.140:FF:000003">
    <property type="entry name" value="DNA topoisomerase"/>
    <property type="match status" value="1"/>
</dbReference>
<feature type="region of interest" description="Disordered" evidence="13">
    <location>
        <begin position="643"/>
        <end position="702"/>
    </location>
</feature>
<dbReference type="CDD" id="cd03362">
    <property type="entry name" value="TOPRIM_TopoIA_TopoIII"/>
    <property type="match status" value="1"/>
</dbReference>
<dbReference type="PANTHER" id="PTHR11390:SF21">
    <property type="entry name" value="DNA TOPOISOMERASE 3-ALPHA"/>
    <property type="match status" value="1"/>
</dbReference>
<dbReference type="GO" id="GO:0006310">
    <property type="term" value="P:DNA recombination"/>
    <property type="evidence" value="ECO:0007669"/>
    <property type="project" value="TreeGrafter"/>
</dbReference>
<dbReference type="Pfam" id="PF01396">
    <property type="entry name" value="Zn_ribbon_Top1"/>
    <property type="match status" value="1"/>
</dbReference>
<dbReference type="GO" id="GO:0006281">
    <property type="term" value="P:DNA repair"/>
    <property type="evidence" value="ECO:0007669"/>
    <property type="project" value="TreeGrafter"/>
</dbReference>
<dbReference type="InterPro" id="IPR013826">
    <property type="entry name" value="Topo_IA_cen_sub3"/>
</dbReference>
<evidence type="ECO:0000256" key="11">
    <source>
        <dbReference type="ARBA" id="ARBA00023235"/>
    </source>
</evidence>
<gene>
    <name evidence="16" type="primary">Contig1634.g1776</name>
    <name evidence="16" type="ORF">STYLEM_14595</name>
</gene>
<dbReference type="InterPro" id="IPR034144">
    <property type="entry name" value="TOPRIM_TopoIII"/>
</dbReference>
<comment type="function">
    <text evidence="12">Introduces a single-strand break via transesterification at a target site in duplex DNA. Releases the supercoiling and torsional tension of DNA introduced during the DNA replication and transcription by transiently cleaving and rejoining one strand of the DNA duplex. The scissile phosphodiester is attacked by the catalytic tyrosine of the enzyme, resulting in the formation of a DNA-(5'-phosphotyrosyl)-enzyme intermediate and the expulsion of a 3'-OH DNA strand.</text>
</comment>
<evidence type="ECO:0000313" key="17">
    <source>
        <dbReference type="Proteomes" id="UP000039865"/>
    </source>
</evidence>
<dbReference type="Proteomes" id="UP000039865">
    <property type="component" value="Unassembled WGS sequence"/>
</dbReference>
<dbReference type="InterPro" id="IPR003602">
    <property type="entry name" value="Topo_IA_DNA-bd_dom"/>
</dbReference>
<dbReference type="InterPro" id="IPR006171">
    <property type="entry name" value="TOPRIM_dom"/>
</dbReference>
<dbReference type="SMART" id="SM00493">
    <property type="entry name" value="TOPRIM"/>
    <property type="match status" value="1"/>
</dbReference>
<feature type="domain" description="Toprim" evidence="14">
    <location>
        <begin position="5"/>
        <end position="160"/>
    </location>
</feature>
<comment type="catalytic activity">
    <reaction evidence="1 12">
        <text>ATP-independent breakage of single-stranded DNA, followed by passage and rejoining.</text>
        <dbReference type="EC" id="5.6.2.1"/>
    </reaction>
</comment>
<dbReference type="SMART" id="SM00437">
    <property type="entry name" value="TOP1Ac"/>
    <property type="match status" value="1"/>
</dbReference>
<keyword evidence="6" id="KW-0677">Repeat</keyword>
<feature type="domain" description="Topo IA-type catalytic" evidence="15">
    <location>
        <begin position="178"/>
        <end position="608"/>
    </location>
</feature>
<evidence type="ECO:0000256" key="2">
    <source>
        <dbReference type="ARBA" id="ARBA00001946"/>
    </source>
</evidence>
<dbReference type="SMART" id="SM00436">
    <property type="entry name" value="TOP1Bc"/>
    <property type="match status" value="1"/>
</dbReference>
<dbReference type="InterPro" id="IPR023405">
    <property type="entry name" value="Topo_IA_core_domain"/>
</dbReference>
<dbReference type="CDD" id="cd00186">
    <property type="entry name" value="TOP1Ac"/>
    <property type="match status" value="1"/>
</dbReference>
<dbReference type="Gene3D" id="3.30.65.10">
    <property type="entry name" value="Bacterial Topoisomerase I, domain 1"/>
    <property type="match status" value="1"/>
</dbReference>
<keyword evidence="11 12" id="KW-0413">Isomerase</keyword>
<dbReference type="GO" id="GO:0006265">
    <property type="term" value="P:DNA topological change"/>
    <property type="evidence" value="ECO:0007669"/>
    <property type="project" value="InterPro"/>
</dbReference>
<keyword evidence="17" id="KW-1185">Reference proteome</keyword>
<dbReference type="Gene3D" id="2.70.20.10">
    <property type="entry name" value="Topoisomerase I, domain 3"/>
    <property type="match status" value="1"/>
</dbReference>
<dbReference type="InterPro" id="IPR003601">
    <property type="entry name" value="Topo_IA_2"/>
</dbReference>
<dbReference type="PANTHER" id="PTHR11390">
    <property type="entry name" value="PROKARYOTIC DNA TOPOISOMERASE"/>
    <property type="match status" value="1"/>
</dbReference>
<comment type="cofactor">
    <cofactor evidence="2">
        <name>Mg(2+)</name>
        <dbReference type="ChEBI" id="CHEBI:18420"/>
    </cofactor>
</comment>
<keyword evidence="9 12" id="KW-0799">Topoisomerase</keyword>
<dbReference type="Gene3D" id="1.10.290.10">
    <property type="entry name" value="Topoisomerase I, domain 4"/>
    <property type="match status" value="1"/>
</dbReference>
<dbReference type="InterPro" id="IPR013824">
    <property type="entry name" value="Topo_IA_cen_sub1"/>
</dbReference>
<dbReference type="PROSITE" id="PS52039">
    <property type="entry name" value="TOPO_IA_2"/>
    <property type="match status" value="1"/>
</dbReference>
<keyword evidence="7" id="KW-0863">Zinc-finger</keyword>
<evidence type="ECO:0000256" key="12">
    <source>
        <dbReference type="RuleBase" id="RU362092"/>
    </source>
</evidence>
<feature type="region of interest" description="Disordered" evidence="13">
    <location>
        <begin position="854"/>
        <end position="924"/>
    </location>
</feature>
<dbReference type="GO" id="GO:0031422">
    <property type="term" value="C:RecQ family helicase-topoisomerase III complex"/>
    <property type="evidence" value="ECO:0007669"/>
    <property type="project" value="TreeGrafter"/>
</dbReference>
<dbReference type="InterPro" id="IPR013498">
    <property type="entry name" value="Topo_IA_Znf"/>
</dbReference>
<sequence length="947" mass="107904">MKKRVALCVAEKPTVAKSVAEFLSRGRAQKFISISKYNPVFEFDYAIQGQPYLLRVTSVLGHVMNYKYPDTCKNWQTTDYDLLFQIPLEKFVMDSNKQVVKNVQQACRDVDELLLWLDCDREGEAIAFDVLNSFSCHIIQVIDLCRKVNRNLQVKRAHFSALTREDIERAVQNLVQPNQHLSDAVRVRQEIDLRIGASFTRLQTLNFKDILTGGNQQMQLVISYGPCQFPTLGFIVERFKQIRDFTPEKFWSLSLKISKRCPDKQEEVKFSWSRDRIFDKLTCLILHEKCLDHGRAKIIDINKNRRTRGRPVPLNTIEAQKLISRKLKIASAQAMEIMEKLYQRGILSYPRTETNTFNPTINLRNIVNELSKNDSFGEFANRVASGSMWGGPKNGKLDDKAHPPIHPVKNANKSELGFEEWKVYDLIARHFLATISKDAIGSETKIDLTIGDELFTAKGLIIEEKNWLEVFTFDTWSDTYLPQMVKGEQFDINNRNLTIADGETQAPPLLSESDLITKMDQNGIGTDATIHEHIKTVQERHYAYKQNQSFIPTPMGINLIEAYEHLGLELYKPYLRAQMEIDMKLIAQGAKAKSQVLIDCIAEMKRIFDKVNQSCQTMKLFLLERMRDSSQVISNLARIQQTAQSAGNDNNSNQRDFRNNNNNYGGNNTYPNNGNKNLGEKNSGNKFNKGNSNVEEEKTNRFGGGTTAAAQTVNPNMNLQNTDFATCPQCKKHRLKIKLANKNGQLFIACTGFPDCKMTMSFPKALENISMTDEVCSECLKFQKQKVMKFKLDFVTEYVNEIMQEVLPHDDNTSGVFCVLQGCDPSFKVLIDATYGFHNKRTFDNAFQKNPNGVPNYYYQKPQNLPAQTNSNLAGSKKRKKIDNDGLYQPIPSSGDSYEARDANPTNWQNKENNNKNNQGGGRAPCTICNRKKHVKTSNCPNNKNKA</sequence>
<evidence type="ECO:0000256" key="9">
    <source>
        <dbReference type="ARBA" id="ARBA00023029"/>
    </source>
</evidence>
<dbReference type="Pfam" id="PF01751">
    <property type="entry name" value="Toprim"/>
    <property type="match status" value="1"/>
</dbReference>
<dbReference type="AlphaFoldDB" id="A0A078AU55"/>
<dbReference type="OMA" id="MELAMGD"/>
<dbReference type="GO" id="GO:0005634">
    <property type="term" value="C:nucleus"/>
    <property type="evidence" value="ECO:0007669"/>
    <property type="project" value="TreeGrafter"/>
</dbReference>
<dbReference type="InterPro" id="IPR013825">
    <property type="entry name" value="Topo_IA_cen_sub2"/>
</dbReference>
<dbReference type="InParanoid" id="A0A078AU55"/>
<dbReference type="PROSITE" id="PS00396">
    <property type="entry name" value="TOPO_IA_1"/>
    <property type="match status" value="1"/>
</dbReference>
<protein>
    <recommendedName>
        <fullName evidence="4 12">DNA topoisomerase</fullName>
        <ecNumber evidence="4 12">5.6.2.1</ecNumber>
    </recommendedName>
</protein>
<evidence type="ECO:0000256" key="5">
    <source>
        <dbReference type="ARBA" id="ARBA00022723"/>
    </source>
</evidence>
<keyword evidence="10 12" id="KW-0238">DNA-binding</keyword>
<dbReference type="Pfam" id="PF01131">
    <property type="entry name" value="Topoisom_bac"/>
    <property type="match status" value="1"/>
</dbReference>
<reference evidence="16 17" key="1">
    <citation type="submission" date="2014-06" db="EMBL/GenBank/DDBJ databases">
        <authorList>
            <person name="Swart Estienne"/>
        </authorList>
    </citation>
    <scope>NUCLEOTIDE SEQUENCE [LARGE SCALE GENOMIC DNA]</scope>
    <source>
        <strain evidence="16 17">130c</strain>
    </source>
</reference>
<dbReference type="GO" id="GO:0008270">
    <property type="term" value="F:zinc ion binding"/>
    <property type="evidence" value="ECO:0007669"/>
    <property type="project" value="UniProtKB-KW"/>
</dbReference>
<evidence type="ECO:0000256" key="7">
    <source>
        <dbReference type="ARBA" id="ARBA00022771"/>
    </source>
</evidence>
<proteinExistence type="inferred from homology"/>
<dbReference type="FunFam" id="1.10.290.10:FF:000003">
    <property type="entry name" value="DNA topoisomerase"/>
    <property type="match status" value="1"/>
</dbReference>
<dbReference type="FunCoup" id="A0A078AU55">
    <property type="interactions" value="577"/>
</dbReference>
<evidence type="ECO:0000313" key="16">
    <source>
        <dbReference type="EMBL" id="CDW85516.1"/>
    </source>
</evidence>